<proteinExistence type="predicted"/>
<evidence type="ECO:0000313" key="2">
    <source>
        <dbReference type="Proteomes" id="UP000642819"/>
    </source>
</evidence>
<name>A0ABQ3GM14_9MICC</name>
<reference evidence="2" key="1">
    <citation type="journal article" date="2019" name="Int. J. Syst. Evol. Microbiol.">
        <title>The Global Catalogue of Microorganisms (GCM) 10K type strain sequencing project: providing services to taxonomists for standard genome sequencing and annotation.</title>
        <authorList>
            <consortium name="The Broad Institute Genomics Platform"/>
            <consortium name="The Broad Institute Genome Sequencing Center for Infectious Disease"/>
            <person name="Wu L."/>
            <person name="Ma J."/>
        </authorList>
    </citation>
    <scope>NUCLEOTIDE SEQUENCE [LARGE SCALE GENOMIC DNA]</scope>
    <source>
        <strain evidence="2">KCTC 19466</strain>
    </source>
</reference>
<dbReference type="Proteomes" id="UP000642819">
    <property type="component" value="Unassembled WGS sequence"/>
</dbReference>
<sequence length="189" mass="18669">MTEQNMKKQGFDRRTVNKAAAWSVPVIAAAVSAPMAAASVVTQFDVAISSECVGGITIPLTSINAFGDPTFEIAAATGTIPVGTTFTLSSAAVLSAGVIDTGGNLLDVSLLGDGSLLITTQAEIVAGSPVTIAVPISDGAINTDLLGDYSLTFTSAPSGFEESGPGANSASVSNTQVTAAGAQVSVCAA</sequence>
<dbReference type="PROSITE" id="PS51318">
    <property type="entry name" value="TAT"/>
    <property type="match status" value="1"/>
</dbReference>
<dbReference type="InterPro" id="IPR006311">
    <property type="entry name" value="TAT_signal"/>
</dbReference>
<keyword evidence="2" id="KW-1185">Reference proteome</keyword>
<organism evidence="1 2">
    <name type="scientific">Zhihengliuella salsuginis</name>
    <dbReference type="NCBI Taxonomy" id="578222"/>
    <lineage>
        <taxon>Bacteria</taxon>
        <taxon>Bacillati</taxon>
        <taxon>Actinomycetota</taxon>
        <taxon>Actinomycetes</taxon>
        <taxon>Micrococcales</taxon>
        <taxon>Micrococcaceae</taxon>
        <taxon>Zhihengliuella</taxon>
    </lineage>
</organism>
<dbReference type="EMBL" id="BMXK01000009">
    <property type="protein sequence ID" value="GHD09786.1"/>
    <property type="molecule type" value="Genomic_DNA"/>
</dbReference>
<comment type="caution">
    <text evidence="1">The sequence shown here is derived from an EMBL/GenBank/DDBJ whole genome shotgun (WGS) entry which is preliminary data.</text>
</comment>
<gene>
    <name evidence="1" type="ORF">GCM10008096_22800</name>
</gene>
<protein>
    <submittedName>
        <fullName evidence="1">Uncharacterized protein</fullName>
    </submittedName>
</protein>
<evidence type="ECO:0000313" key="1">
    <source>
        <dbReference type="EMBL" id="GHD09786.1"/>
    </source>
</evidence>
<dbReference type="RefSeq" id="WP_189350624.1">
    <property type="nucleotide sequence ID" value="NZ_BMXK01000009.1"/>
</dbReference>
<accession>A0ABQ3GM14</accession>